<organism evidence="2 3">
    <name type="scientific">Leptothrix cholodnii (strain ATCC 51168 / LMG 8142 / SP-6)</name>
    <name type="common">Leptothrix discophora (strain SP-6)</name>
    <dbReference type="NCBI Taxonomy" id="395495"/>
    <lineage>
        <taxon>Bacteria</taxon>
        <taxon>Pseudomonadati</taxon>
        <taxon>Pseudomonadota</taxon>
        <taxon>Betaproteobacteria</taxon>
        <taxon>Burkholderiales</taxon>
        <taxon>Sphaerotilaceae</taxon>
        <taxon>Leptothrix</taxon>
    </lineage>
</organism>
<dbReference type="Proteomes" id="UP000001693">
    <property type="component" value="Chromosome"/>
</dbReference>
<proteinExistence type="predicted"/>
<dbReference type="Gene3D" id="3.30.110.170">
    <property type="entry name" value="Protein of unknown function (DUF541), domain 1"/>
    <property type="match status" value="1"/>
</dbReference>
<dbReference type="EMBL" id="CP001013">
    <property type="protein sequence ID" value="ACB34163.1"/>
    <property type="molecule type" value="Genomic_DNA"/>
</dbReference>
<gene>
    <name evidence="2" type="ordered locus">Lcho_1896</name>
</gene>
<reference evidence="2 3" key="1">
    <citation type="submission" date="2008-03" db="EMBL/GenBank/DDBJ databases">
        <title>Complete sequence of Leptothrix cholodnii SP-6.</title>
        <authorList>
            <consortium name="US DOE Joint Genome Institute"/>
            <person name="Copeland A."/>
            <person name="Lucas S."/>
            <person name="Lapidus A."/>
            <person name="Glavina del Rio T."/>
            <person name="Dalin E."/>
            <person name="Tice H."/>
            <person name="Bruce D."/>
            <person name="Goodwin L."/>
            <person name="Pitluck S."/>
            <person name="Chertkov O."/>
            <person name="Brettin T."/>
            <person name="Detter J.C."/>
            <person name="Han C."/>
            <person name="Kuske C.R."/>
            <person name="Schmutz J."/>
            <person name="Larimer F."/>
            <person name="Land M."/>
            <person name="Hauser L."/>
            <person name="Kyrpides N."/>
            <person name="Lykidis A."/>
            <person name="Emerson D."/>
            <person name="Richardson P."/>
        </authorList>
    </citation>
    <scope>NUCLEOTIDE SEQUENCE [LARGE SCALE GENOMIC DNA]</scope>
    <source>
        <strain evidence="3">ATCC 51168 / LMG 8142 / SP-6</strain>
    </source>
</reference>
<evidence type="ECO:0000313" key="2">
    <source>
        <dbReference type="EMBL" id="ACB34163.1"/>
    </source>
</evidence>
<dbReference type="PANTHER" id="PTHR34387">
    <property type="entry name" value="SLR1258 PROTEIN"/>
    <property type="match status" value="1"/>
</dbReference>
<evidence type="ECO:0000256" key="1">
    <source>
        <dbReference type="SAM" id="MobiDB-lite"/>
    </source>
</evidence>
<protein>
    <recommendedName>
        <fullName evidence="4">Periplasmic/secreted protein</fullName>
    </recommendedName>
</protein>
<evidence type="ECO:0000313" key="3">
    <source>
        <dbReference type="Proteomes" id="UP000001693"/>
    </source>
</evidence>
<dbReference type="Gene3D" id="3.30.70.2970">
    <property type="entry name" value="Protein of unknown function (DUF541), domain 2"/>
    <property type="match status" value="1"/>
</dbReference>
<feature type="compositionally biased region" description="Polar residues" evidence="1">
    <location>
        <begin position="212"/>
        <end position="224"/>
    </location>
</feature>
<dbReference type="STRING" id="395495.Lcho_1896"/>
<dbReference type="KEGG" id="lch:Lcho_1896"/>
<dbReference type="InterPro" id="IPR007497">
    <property type="entry name" value="SIMPL/DUF541"/>
</dbReference>
<sequence length="224" mass="23392">MLGAVMPVAHAGELPENRVSFAATATVEVPLDTLSVTLQAQREGADAATVQVQLKQVLDQALAEARRQAAPDAMEVSTGSFNLSPRYGRDGKPSGWSGSAELLLKGRDVARVAATAGKLGGMAIVATGYSLSRQLREKEESALAAQAIQKFRSRAGEVARLFGFNGYALGEVNVQTIDTDGGGRPPMLAMRSMAKSMEDSAPLPTEGGKGSMSVTVQGSITLTR</sequence>
<accession>B1Y0Q5</accession>
<evidence type="ECO:0008006" key="4">
    <source>
        <dbReference type="Google" id="ProtNLM"/>
    </source>
</evidence>
<keyword evidence="3" id="KW-1185">Reference proteome</keyword>
<dbReference type="HOGENOM" id="CLU_086898_0_0_4"/>
<dbReference type="Pfam" id="PF04402">
    <property type="entry name" value="SIMPL"/>
    <property type="match status" value="1"/>
</dbReference>
<feature type="region of interest" description="Disordered" evidence="1">
    <location>
        <begin position="199"/>
        <end position="224"/>
    </location>
</feature>
<dbReference type="GO" id="GO:0006974">
    <property type="term" value="P:DNA damage response"/>
    <property type="evidence" value="ECO:0007669"/>
    <property type="project" value="TreeGrafter"/>
</dbReference>
<dbReference type="eggNOG" id="COG3471">
    <property type="taxonomic scope" value="Bacteria"/>
</dbReference>
<dbReference type="RefSeq" id="WP_012346924.1">
    <property type="nucleotide sequence ID" value="NC_010524.1"/>
</dbReference>
<dbReference type="OrthoDB" id="7062395at2"/>
<dbReference type="AlphaFoldDB" id="B1Y0Q5"/>
<dbReference type="InterPro" id="IPR052022">
    <property type="entry name" value="26kDa_periplasmic_antigen"/>
</dbReference>
<dbReference type="PANTHER" id="PTHR34387:SF1">
    <property type="entry name" value="PERIPLASMIC IMMUNOGENIC PROTEIN"/>
    <property type="match status" value="1"/>
</dbReference>
<name>B1Y0Q5_LEPCP</name>